<accession>A0A5M3TCW7</accession>
<evidence type="ECO:0000313" key="2">
    <source>
        <dbReference type="Proteomes" id="UP000326169"/>
    </source>
</evidence>
<dbReference type="GeneID" id="301684724"/>
<dbReference type="RefSeq" id="WP_006616610.1">
    <property type="nucleotide sequence ID" value="NZ_BIMW01000152.1"/>
</dbReference>
<reference evidence="1 2" key="1">
    <citation type="journal article" date="2019" name="J Genomics">
        <title>The Draft Genome of a Hydrogen-producing Cyanobacterium, Arthrospira platensis NIES-46.</title>
        <authorList>
            <person name="Suzuki S."/>
            <person name="Yamaguchi H."/>
            <person name="Kawachi M."/>
        </authorList>
    </citation>
    <scope>NUCLEOTIDE SEQUENCE [LARGE SCALE GENOMIC DNA]</scope>
    <source>
        <strain evidence="1 2">NIES-46</strain>
    </source>
</reference>
<gene>
    <name evidence="1" type="ORF">NIES46_39470</name>
</gene>
<protein>
    <submittedName>
        <fullName evidence="1">Uncharacterized protein</fullName>
    </submittedName>
</protein>
<dbReference type="Proteomes" id="UP000326169">
    <property type="component" value="Unassembled WGS sequence"/>
</dbReference>
<comment type="caution">
    <text evidence="1">The sequence shown here is derived from an EMBL/GenBank/DDBJ whole genome shotgun (WGS) entry which is preliminary data.</text>
</comment>
<evidence type="ECO:0000313" key="1">
    <source>
        <dbReference type="EMBL" id="GCE95881.1"/>
    </source>
</evidence>
<name>A0A5M3TCW7_LIMPL</name>
<organism evidence="1 2">
    <name type="scientific">Limnospira platensis NIES-46</name>
    <dbReference type="NCBI Taxonomy" id="1236695"/>
    <lineage>
        <taxon>Bacteria</taxon>
        <taxon>Bacillati</taxon>
        <taxon>Cyanobacteriota</taxon>
        <taxon>Cyanophyceae</taxon>
        <taxon>Oscillatoriophycideae</taxon>
        <taxon>Oscillatoriales</taxon>
        <taxon>Sirenicapillariaceae</taxon>
        <taxon>Limnospira</taxon>
    </lineage>
</organism>
<sequence>MLVTYSLTLNYKAYKQLKALPLKSQQRYSKAFDLLQNFGAKYPSLRTHRYYQNGKVIWSSSASMALRFYWDYTALRSIEVIGLDSH</sequence>
<proteinExistence type="predicted"/>
<dbReference type="EMBL" id="BIMW01000152">
    <property type="protein sequence ID" value="GCE95881.1"/>
    <property type="molecule type" value="Genomic_DNA"/>
</dbReference>
<keyword evidence="2" id="KW-1185">Reference proteome</keyword>